<dbReference type="InterPro" id="IPR002491">
    <property type="entry name" value="ABC_transptr_periplasmic_BD"/>
</dbReference>
<evidence type="ECO:0000313" key="6">
    <source>
        <dbReference type="EMBL" id="BBZ79084.1"/>
    </source>
</evidence>
<dbReference type="SUPFAM" id="SSF53807">
    <property type="entry name" value="Helical backbone' metal receptor"/>
    <property type="match status" value="1"/>
</dbReference>
<dbReference type="GO" id="GO:1901678">
    <property type="term" value="P:iron coordination entity transport"/>
    <property type="evidence" value="ECO:0007669"/>
    <property type="project" value="UniProtKB-ARBA"/>
</dbReference>
<keyword evidence="3" id="KW-0813">Transport</keyword>
<name>A0A6N4WG54_9MYCO</name>
<feature type="domain" description="Fe/B12 periplasmic-binding" evidence="5">
    <location>
        <begin position="55"/>
        <end position="326"/>
    </location>
</feature>
<dbReference type="Gene3D" id="3.40.50.1980">
    <property type="entry name" value="Nitrogenase molybdenum iron protein domain"/>
    <property type="match status" value="2"/>
</dbReference>
<gene>
    <name evidence="6" type="ORF">MANY_44210</name>
</gene>
<evidence type="ECO:0000256" key="3">
    <source>
        <dbReference type="ARBA" id="ARBA00022448"/>
    </source>
</evidence>
<dbReference type="PANTHER" id="PTHR30532:SF24">
    <property type="entry name" value="FERRIC ENTEROBACTIN-BINDING PERIPLASMIC PROTEIN FEPB"/>
    <property type="match status" value="1"/>
</dbReference>
<evidence type="ECO:0000256" key="2">
    <source>
        <dbReference type="ARBA" id="ARBA00008814"/>
    </source>
</evidence>
<dbReference type="InterPro" id="IPR051313">
    <property type="entry name" value="Bact_iron-sidero_bind"/>
</dbReference>
<dbReference type="PANTHER" id="PTHR30532">
    <property type="entry name" value="IRON III DICITRATE-BINDING PERIPLASMIC PROTEIN"/>
    <property type="match status" value="1"/>
</dbReference>
<organism evidence="6 7">
    <name type="scientific">Mycolicibacterium anyangense</name>
    <dbReference type="NCBI Taxonomy" id="1431246"/>
    <lineage>
        <taxon>Bacteria</taxon>
        <taxon>Bacillati</taxon>
        <taxon>Actinomycetota</taxon>
        <taxon>Actinomycetes</taxon>
        <taxon>Mycobacteriales</taxon>
        <taxon>Mycobacteriaceae</taxon>
        <taxon>Mycolicibacterium</taxon>
    </lineage>
</organism>
<proteinExistence type="inferred from homology"/>
<dbReference type="RefSeq" id="WP_163806130.1">
    <property type="nucleotide sequence ID" value="NZ_AP022620.1"/>
</dbReference>
<dbReference type="InterPro" id="IPR006311">
    <property type="entry name" value="TAT_signal"/>
</dbReference>
<dbReference type="NCBIfam" id="TIGR01409">
    <property type="entry name" value="TAT_signal_seq"/>
    <property type="match status" value="1"/>
</dbReference>
<dbReference type="AlphaFoldDB" id="A0A6N4WG54"/>
<comment type="subcellular location">
    <subcellularLocation>
        <location evidence="1">Cell envelope</location>
    </subcellularLocation>
</comment>
<dbReference type="PROSITE" id="PS51257">
    <property type="entry name" value="PROKAR_LIPOPROTEIN"/>
    <property type="match status" value="1"/>
</dbReference>
<dbReference type="KEGG" id="many:MANY_44210"/>
<dbReference type="Pfam" id="PF01497">
    <property type="entry name" value="Peripla_BP_2"/>
    <property type="match status" value="1"/>
</dbReference>
<protein>
    <submittedName>
        <fullName evidence="6">Iron ABC transporter substrate-binding protein</fullName>
    </submittedName>
</protein>
<keyword evidence="7" id="KW-1185">Reference proteome</keyword>
<dbReference type="EMBL" id="AP022620">
    <property type="protein sequence ID" value="BBZ79084.1"/>
    <property type="molecule type" value="Genomic_DNA"/>
</dbReference>
<reference evidence="6 7" key="1">
    <citation type="journal article" date="2019" name="Emerg. Microbes Infect.">
        <title>Comprehensive subspecies identification of 175 nontuberculous mycobacteria species based on 7547 genomic profiles.</title>
        <authorList>
            <person name="Matsumoto Y."/>
            <person name="Kinjo T."/>
            <person name="Motooka D."/>
            <person name="Nabeya D."/>
            <person name="Jung N."/>
            <person name="Uechi K."/>
            <person name="Horii T."/>
            <person name="Iida T."/>
            <person name="Fujita J."/>
            <person name="Nakamura S."/>
        </authorList>
    </citation>
    <scope>NUCLEOTIDE SEQUENCE [LARGE SCALE GENOMIC DNA]</scope>
    <source>
        <strain evidence="6 7">JCM 30275</strain>
    </source>
</reference>
<comment type="similarity">
    <text evidence="2">Belongs to the bacterial solute-binding protein 8 family.</text>
</comment>
<dbReference type="InterPro" id="IPR019546">
    <property type="entry name" value="TAT_signal_bac_arc"/>
</dbReference>
<evidence type="ECO:0000256" key="4">
    <source>
        <dbReference type="ARBA" id="ARBA00022729"/>
    </source>
</evidence>
<dbReference type="Proteomes" id="UP000467249">
    <property type="component" value="Chromosome"/>
</dbReference>
<dbReference type="GO" id="GO:0030288">
    <property type="term" value="C:outer membrane-bounded periplasmic space"/>
    <property type="evidence" value="ECO:0007669"/>
    <property type="project" value="TreeGrafter"/>
</dbReference>
<keyword evidence="4" id="KW-0732">Signal</keyword>
<evidence type="ECO:0000313" key="7">
    <source>
        <dbReference type="Proteomes" id="UP000467249"/>
    </source>
</evidence>
<sequence length="327" mass="34295">MGTHWSRREFLGAAGAAGLLFATACSSKDAGDSTPTTVTVKHIFGETTLKAPPTRVVSAGLTEQDDLLAVGVVPVAVTTWFGDQPFGVWPWATPKLGTAQPVVLNLDNGIQVDEIARLKPDLIVAINAGLDADTYQKLTAIAPTIAQSDGDAFFEPWKDQAAAVATAVFKVETMRQLISGVDNRFADIAKANPGFKDKKAVLLAGSASAGTFTATLPGWRTDFLTTMGLKIPDTLSRFAVDDDRAAIPRDKLGDALDGADVLIWCTDSDADQAALLADPAVAALTATRQNRNVYTGKDLAGAIAFSSPLSYPLVADQLPALVARALG</sequence>
<dbReference type="PROSITE" id="PS51318">
    <property type="entry name" value="TAT"/>
    <property type="match status" value="1"/>
</dbReference>
<evidence type="ECO:0000256" key="1">
    <source>
        <dbReference type="ARBA" id="ARBA00004196"/>
    </source>
</evidence>
<dbReference type="PROSITE" id="PS50983">
    <property type="entry name" value="FE_B12_PBP"/>
    <property type="match status" value="1"/>
</dbReference>
<accession>A0A6N4WG54</accession>
<evidence type="ECO:0000259" key="5">
    <source>
        <dbReference type="PROSITE" id="PS50983"/>
    </source>
</evidence>